<dbReference type="SUPFAM" id="SSF46973">
    <property type="entry name" value="Enzyme IIa from lactose specific PTS, IIa-lac"/>
    <property type="match status" value="1"/>
</dbReference>
<dbReference type="Gene3D" id="1.20.58.80">
    <property type="entry name" value="Phosphotransferase system, lactose/cellobiose-type IIA subunit"/>
    <property type="match status" value="1"/>
</dbReference>
<dbReference type="EMBL" id="BAAACG010000006">
    <property type="protein sequence ID" value="GAA0735982.1"/>
    <property type="molecule type" value="Genomic_DNA"/>
</dbReference>
<dbReference type="RefSeq" id="WP_343759534.1">
    <property type="nucleotide sequence ID" value="NZ_BAAACG010000006.1"/>
</dbReference>
<accession>A0ABN1JCV2</accession>
<evidence type="ECO:0000313" key="6">
    <source>
        <dbReference type="EMBL" id="GAA0735982.1"/>
    </source>
</evidence>
<dbReference type="Pfam" id="PF02255">
    <property type="entry name" value="PTS_IIA"/>
    <property type="match status" value="1"/>
</dbReference>
<keyword evidence="2" id="KW-0762">Sugar transport</keyword>
<dbReference type="PIRSF" id="PIRSF000699">
    <property type="entry name" value="PTS_IILac_III"/>
    <property type="match status" value="1"/>
</dbReference>
<protein>
    <submittedName>
        <fullName evidence="6">PTS lichenan transporter subunit IIA</fullName>
    </submittedName>
</protein>
<proteinExistence type="predicted"/>
<organism evidence="6 7">
    <name type="scientific">Clostridium oceanicum</name>
    <dbReference type="NCBI Taxonomy" id="1543"/>
    <lineage>
        <taxon>Bacteria</taxon>
        <taxon>Bacillati</taxon>
        <taxon>Bacillota</taxon>
        <taxon>Clostridia</taxon>
        <taxon>Eubacteriales</taxon>
        <taxon>Clostridiaceae</taxon>
        <taxon>Clostridium</taxon>
    </lineage>
</organism>
<evidence type="ECO:0000256" key="3">
    <source>
        <dbReference type="ARBA" id="ARBA00022679"/>
    </source>
</evidence>
<keyword evidence="1" id="KW-0813">Transport</keyword>
<comment type="caution">
    <text evidence="6">The sequence shown here is derived from an EMBL/GenBank/DDBJ whole genome shotgun (WGS) entry which is preliminary data.</text>
</comment>
<evidence type="ECO:0000256" key="2">
    <source>
        <dbReference type="ARBA" id="ARBA00022597"/>
    </source>
</evidence>
<evidence type="ECO:0000256" key="4">
    <source>
        <dbReference type="ARBA" id="ARBA00022683"/>
    </source>
</evidence>
<dbReference type="InterPro" id="IPR036542">
    <property type="entry name" value="PTS_IIA_lac/cel_sf"/>
</dbReference>
<dbReference type="PANTHER" id="PTHR34382">
    <property type="entry name" value="PTS SYSTEM N,N'-DIACETYLCHITOBIOSE-SPECIFIC EIIA COMPONENT"/>
    <property type="match status" value="1"/>
</dbReference>
<keyword evidence="4" id="KW-0598">Phosphotransferase system</keyword>
<reference evidence="6 7" key="1">
    <citation type="journal article" date="2019" name="Int. J. Syst. Evol. Microbiol.">
        <title>The Global Catalogue of Microorganisms (GCM) 10K type strain sequencing project: providing services to taxonomists for standard genome sequencing and annotation.</title>
        <authorList>
            <consortium name="The Broad Institute Genomics Platform"/>
            <consortium name="The Broad Institute Genome Sequencing Center for Infectious Disease"/>
            <person name="Wu L."/>
            <person name="Ma J."/>
        </authorList>
    </citation>
    <scope>NUCLEOTIDE SEQUENCE [LARGE SCALE GENOMIC DNA]</scope>
    <source>
        <strain evidence="6 7">JCM 1407</strain>
    </source>
</reference>
<feature type="modified residue" description="Phosphohistidine; by HPr" evidence="5">
    <location>
        <position position="75"/>
    </location>
</feature>
<dbReference type="CDD" id="cd00215">
    <property type="entry name" value="PTS_IIA_lac"/>
    <property type="match status" value="1"/>
</dbReference>
<dbReference type="PANTHER" id="PTHR34382:SF7">
    <property type="entry name" value="PTS SYSTEM N,N'-DIACETYLCHITOBIOSE-SPECIFIC EIIA COMPONENT"/>
    <property type="match status" value="1"/>
</dbReference>
<gene>
    <name evidence="6" type="primary">licA_1</name>
    <name evidence="6" type="ORF">GCM10008906_10420</name>
</gene>
<sequence>MLNENTIFTLILHSGDARSKSMNGIKLARQANFDEALELINEAGKDLNKAHQIQSELINNEINGNKTEISLLMVHAQDHLMTSMVVRDLAKEMILMKKEDSCKSV</sequence>
<keyword evidence="7" id="KW-1185">Reference proteome</keyword>
<dbReference type="Proteomes" id="UP001501510">
    <property type="component" value="Unassembled WGS sequence"/>
</dbReference>
<name>A0ABN1JCV2_9CLOT</name>
<evidence type="ECO:0000256" key="5">
    <source>
        <dbReference type="PROSITE-ProRule" id="PRU00418"/>
    </source>
</evidence>
<evidence type="ECO:0000256" key="1">
    <source>
        <dbReference type="ARBA" id="ARBA00022448"/>
    </source>
</evidence>
<dbReference type="PROSITE" id="PS51095">
    <property type="entry name" value="PTS_EIIA_TYPE_3"/>
    <property type="match status" value="1"/>
</dbReference>
<evidence type="ECO:0000313" key="7">
    <source>
        <dbReference type="Proteomes" id="UP001501510"/>
    </source>
</evidence>
<keyword evidence="3" id="KW-0808">Transferase</keyword>
<dbReference type="InterPro" id="IPR003188">
    <property type="entry name" value="PTS_IIA_lac/cel"/>
</dbReference>